<dbReference type="CDD" id="cd07841">
    <property type="entry name" value="STKc_CDK7"/>
    <property type="match status" value="1"/>
</dbReference>
<dbReference type="Gene3D" id="1.10.510.10">
    <property type="entry name" value="Transferase(Phosphotransferase) domain 1"/>
    <property type="match status" value="1"/>
</dbReference>
<comment type="similarity">
    <text evidence="1">Belongs to the protein kinase superfamily. CMGC Ser/Thr protein kinase family. CDC2/CDKX subfamily.</text>
</comment>
<dbReference type="GeneID" id="100375892"/>
<dbReference type="EC" id="2.7.11.23" evidence="2"/>
<keyword evidence="5" id="KW-0597">Phosphoprotein</keyword>
<evidence type="ECO:0000256" key="4">
    <source>
        <dbReference type="ARBA" id="ARBA00022527"/>
    </source>
</evidence>
<dbReference type="InterPro" id="IPR011009">
    <property type="entry name" value="Kinase-like_dom_sf"/>
</dbReference>
<dbReference type="InterPro" id="IPR050108">
    <property type="entry name" value="CDK"/>
</dbReference>
<feature type="domain" description="Protein kinase" evidence="14">
    <location>
        <begin position="14"/>
        <end position="259"/>
    </location>
</feature>
<organism evidence="15 16">
    <name type="scientific">Saccoglossus kowalevskii</name>
    <name type="common">Acorn worm</name>
    <dbReference type="NCBI Taxonomy" id="10224"/>
    <lineage>
        <taxon>Eukaryota</taxon>
        <taxon>Metazoa</taxon>
        <taxon>Hemichordata</taxon>
        <taxon>Enteropneusta</taxon>
        <taxon>Harrimaniidae</taxon>
        <taxon>Saccoglossus</taxon>
    </lineage>
</organism>
<keyword evidence="9 12" id="KW-0067">ATP-binding</keyword>
<comment type="catalytic activity">
    <reaction evidence="11">
        <text>[DNA-directed RNA polymerase] + ATP = phospho-[DNA-directed RNA polymerase] + ADP + H(+)</text>
        <dbReference type="Rhea" id="RHEA:10216"/>
        <dbReference type="Rhea" id="RHEA-COMP:11321"/>
        <dbReference type="Rhea" id="RHEA-COMP:11322"/>
        <dbReference type="ChEBI" id="CHEBI:15378"/>
        <dbReference type="ChEBI" id="CHEBI:30616"/>
        <dbReference type="ChEBI" id="CHEBI:43176"/>
        <dbReference type="ChEBI" id="CHEBI:68546"/>
        <dbReference type="ChEBI" id="CHEBI:456216"/>
        <dbReference type="EC" id="2.7.11.23"/>
    </reaction>
</comment>
<dbReference type="SUPFAM" id="SSF56112">
    <property type="entry name" value="Protein kinase-like (PK-like)"/>
    <property type="match status" value="1"/>
</dbReference>
<keyword evidence="15" id="KW-1185">Reference proteome</keyword>
<evidence type="ECO:0000256" key="13">
    <source>
        <dbReference type="RuleBase" id="RU000304"/>
    </source>
</evidence>
<name>A0ABM0H006_SACKO</name>
<evidence type="ECO:0000313" key="15">
    <source>
        <dbReference type="Proteomes" id="UP000694865"/>
    </source>
</evidence>
<dbReference type="PROSITE" id="PS50011">
    <property type="entry name" value="PROTEIN_KINASE_DOM"/>
    <property type="match status" value="1"/>
</dbReference>
<dbReference type="InterPro" id="IPR017441">
    <property type="entry name" value="Protein_kinase_ATP_BS"/>
</dbReference>
<dbReference type="SMART" id="SM00220">
    <property type="entry name" value="S_TKc"/>
    <property type="match status" value="1"/>
</dbReference>
<evidence type="ECO:0000256" key="7">
    <source>
        <dbReference type="ARBA" id="ARBA00022741"/>
    </source>
</evidence>
<evidence type="ECO:0000256" key="6">
    <source>
        <dbReference type="ARBA" id="ARBA00022679"/>
    </source>
</evidence>
<reference evidence="16" key="1">
    <citation type="submission" date="2025-08" db="UniProtKB">
        <authorList>
            <consortium name="RefSeq"/>
        </authorList>
    </citation>
    <scope>IDENTIFICATION</scope>
    <source>
        <tissue evidence="16">Testes</tissue>
    </source>
</reference>
<gene>
    <name evidence="16" type="primary">LOC100375892</name>
</gene>
<keyword evidence="8" id="KW-0418">Kinase</keyword>
<evidence type="ECO:0000256" key="5">
    <source>
        <dbReference type="ARBA" id="ARBA00022553"/>
    </source>
</evidence>
<dbReference type="Proteomes" id="UP000694865">
    <property type="component" value="Unplaced"/>
</dbReference>
<evidence type="ECO:0000256" key="1">
    <source>
        <dbReference type="ARBA" id="ARBA00006485"/>
    </source>
</evidence>
<keyword evidence="7 12" id="KW-0547">Nucleotide-binding</keyword>
<dbReference type="PANTHER" id="PTHR24056:SF0">
    <property type="entry name" value="CYCLIN-DEPENDENT KINASE 7"/>
    <property type="match status" value="1"/>
</dbReference>
<evidence type="ECO:0000256" key="8">
    <source>
        <dbReference type="ARBA" id="ARBA00022777"/>
    </source>
</evidence>
<dbReference type="Gene3D" id="3.30.200.20">
    <property type="entry name" value="Phosphorylase Kinase, domain 1"/>
    <property type="match status" value="1"/>
</dbReference>
<keyword evidence="4 13" id="KW-0723">Serine/threonine-protein kinase</keyword>
<feature type="binding site" evidence="12">
    <location>
        <position position="45"/>
    </location>
    <ligand>
        <name>ATP</name>
        <dbReference type="ChEBI" id="CHEBI:30616"/>
    </ligand>
</feature>
<protein>
    <recommendedName>
        <fullName evidence="3">Cyclin-dependent kinase 7</fullName>
        <ecNumber evidence="2">2.7.11.23</ecNumber>
    </recommendedName>
    <alternativeName>
        <fullName evidence="10">Cell division protein kinase 7</fullName>
    </alternativeName>
</protein>
<dbReference type="InterPro" id="IPR000719">
    <property type="entry name" value="Prot_kinase_dom"/>
</dbReference>
<evidence type="ECO:0000259" key="14">
    <source>
        <dbReference type="PROSITE" id="PS50011"/>
    </source>
</evidence>
<evidence type="ECO:0000256" key="3">
    <source>
        <dbReference type="ARBA" id="ARBA00013901"/>
    </source>
</evidence>
<dbReference type="PROSITE" id="PS00108">
    <property type="entry name" value="PROTEIN_KINASE_ST"/>
    <property type="match status" value="1"/>
</dbReference>
<dbReference type="PANTHER" id="PTHR24056">
    <property type="entry name" value="CELL DIVISION PROTEIN KINASE"/>
    <property type="match status" value="1"/>
</dbReference>
<sequence length="259" mass="29022">MATHSGTADRSSRYEKIDFLGEGQFATVYKAKDTANGGKIVAVKKIKLGQRSEAKDGINRTALREIKLLQELSHENIIGLLDVFGHKSNISLVFDFMDTDLEVIIKDNNLVLTPAHIKSLTIMTLQGLEYLHDNWILHRDLKPNNLLINGQGILKLGDFGLAKYFGSPNRAYTHQVVTRWYRCPELLFGARIYGIGVDMWAIGCILAELLLRVPFLAGDSDLDQLSKIFQALGTPTEEQWPGMTALPDYVEFKKFPGTQ</sequence>
<proteinExistence type="inferred from homology"/>
<dbReference type="PROSITE" id="PS00107">
    <property type="entry name" value="PROTEIN_KINASE_ATP"/>
    <property type="match status" value="1"/>
</dbReference>
<dbReference type="RefSeq" id="XP_002741179.2">
    <property type="nucleotide sequence ID" value="XM_002741133.2"/>
</dbReference>
<evidence type="ECO:0000256" key="12">
    <source>
        <dbReference type="PROSITE-ProRule" id="PRU10141"/>
    </source>
</evidence>
<evidence type="ECO:0000313" key="16">
    <source>
        <dbReference type="RefSeq" id="XP_002741179.2"/>
    </source>
</evidence>
<accession>A0ABM0H006</accession>
<evidence type="ECO:0000256" key="10">
    <source>
        <dbReference type="ARBA" id="ARBA00029738"/>
    </source>
</evidence>
<dbReference type="InterPro" id="IPR008271">
    <property type="entry name" value="Ser/Thr_kinase_AS"/>
</dbReference>
<evidence type="ECO:0000256" key="9">
    <source>
        <dbReference type="ARBA" id="ARBA00022840"/>
    </source>
</evidence>
<dbReference type="Pfam" id="PF00069">
    <property type="entry name" value="Pkinase"/>
    <property type="match status" value="1"/>
</dbReference>
<evidence type="ECO:0000256" key="11">
    <source>
        <dbReference type="ARBA" id="ARBA00049280"/>
    </source>
</evidence>
<dbReference type="InterPro" id="IPR037770">
    <property type="entry name" value="CDK7"/>
</dbReference>
<evidence type="ECO:0000256" key="2">
    <source>
        <dbReference type="ARBA" id="ARBA00012409"/>
    </source>
</evidence>
<keyword evidence="6" id="KW-0808">Transferase</keyword>